<proteinExistence type="inferred from homology"/>
<feature type="domain" description="7,8-dihydro-6-hydroxymethylpterin-pyrophosphokinase" evidence="13">
    <location>
        <begin position="88"/>
        <end position="99"/>
    </location>
</feature>
<accession>A0A327JSN1</accession>
<comment type="caution">
    <text evidence="14">The sequence shown here is derived from an EMBL/GenBank/DDBJ whole genome shotgun (WGS) entry which is preliminary data.</text>
</comment>
<dbReference type="SUPFAM" id="SSF55083">
    <property type="entry name" value="6-hydroxymethyl-7,8-dihydropterin pyrophosphokinase, HPPK"/>
    <property type="match status" value="1"/>
</dbReference>
<dbReference type="PROSITE" id="PS00794">
    <property type="entry name" value="HPPK"/>
    <property type="match status" value="1"/>
</dbReference>
<keyword evidence="9" id="KW-0289">Folate biosynthesis</keyword>
<evidence type="ECO:0000256" key="6">
    <source>
        <dbReference type="ARBA" id="ARBA00022741"/>
    </source>
</evidence>
<keyword evidence="8" id="KW-0067">ATP-binding</keyword>
<dbReference type="InterPro" id="IPR000550">
    <property type="entry name" value="Hppk"/>
</dbReference>
<evidence type="ECO:0000256" key="12">
    <source>
        <dbReference type="ARBA" id="ARBA00033413"/>
    </source>
</evidence>
<evidence type="ECO:0000313" key="14">
    <source>
        <dbReference type="EMBL" id="RAI26318.1"/>
    </source>
</evidence>
<dbReference type="RefSeq" id="WP_111435104.1">
    <property type="nucleotide sequence ID" value="NZ_JACIGG010000027.1"/>
</dbReference>
<evidence type="ECO:0000259" key="13">
    <source>
        <dbReference type="PROSITE" id="PS00794"/>
    </source>
</evidence>
<sequence>MTEAAIGLGSNMGDKAGTIARAIALLDAASGVTVTARSGFFKTDPWGVTDQDWFVNACVLVETTLPARELLDLCLAIEARLGRKRISRWGPRVIDLDVLFFGEEAIDEAGLTVPHPHMLERAFVLAPLADIAPEKVISGTSVRDALNRLGGDGVHRLEPAGAAE</sequence>
<comment type="similarity">
    <text evidence="2">Belongs to the HPPK family.</text>
</comment>
<dbReference type="Gene3D" id="3.30.70.560">
    <property type="entry name" value="7,8-Dihydro-6-hydroxymethylpterin-pyrophosphokinase HPPK"/>
    <property type="match status" value="1"/>
</dbReference>
<dbReference type="Proteomes" id="UP000249299">
    <property type="component" value="Unassembled WGS sequence"/>
</dbReference>
<dbReference type="GO" id="GO:0046654">
    <property type="term" value="P:tetrahydrofolate biosynthetic process"/>
    <property type="evidence" value="ECO:0007669"/>
    <property type="project" value="UniProtKB-UniPathway"/>
</dbReference>
<evidence type="ECO:0000256" key="4">
    <source>
        <dbReference type="ARBA" id="ARBA00016218"/>
    </source>
</evidence>
<dbReference type="InterPro" id="IPR035907">
    <property type="entry name" value="Hppk_sf"/>
</dbReference>
<dbReference type="PANTHER" id="PTHR43071">
    <property type="entry name" value="2-AMINO-4-HYDROXY-6-HYDROXYMETHYLDIHYDROPTERIDINE PYROPHOSPHOKINASE"/>
    <property type="match status" value="1"/>
</dbReference>
<organism evidence="14 15">
    <name type="scientific">Rhodobium orientis</name>
    <dbReference type="NCBI Taxonomy" id="34017"/>
    <lineage>
        <taxon>Bacteria</taxon>
        <taxon>Pseudomonadati</taxon>
        <taxon>Pseudomonadota</taxon>
        <taxon>Alphaproteobacteria</taxon>
        <taxon>Hyphomicrobiales</taxon>
        <taxon>Rhodobiaceae</taxon>
        <taxon>Rhodobium</taxon>
    </lineage>
</organism>
<name>A0A327JSN1_9HYPH</name>
<comment type="function">
    <text evidence="10">Catalyzes the transfer of pyrophosphate from adenosine triphosphate (ATP) to 6-hydroxymethyl-7,8-dihydropterin, an enzymatic step in folate biosynthesis pathway.</text>
</comment>
<protein>
    <recommendedName>
        <fullName evidence="4">2-amino-4-hydroxy-6-hydroxymethyldihydropteridine pyrophosphokinase</fullName>
        <ecNumber evidence="3">2.7.6.3</ecNumber>
    </recommendedName>
    <alternativeName>
        <fullName evidence="11">6-hydroxymethyl-7,8-dihydropterin pyrophosphokinase</fullName>
    </alternativeName>
    <alternativeName>
        <fullName evidence="12">7,8-dihydro-6-hydroxymethylpterin-pyrophosphokinase</fullName>
    </alternativeName>
</protein>
<dbReference type="GO" id="GO:0016301">
    <property type="term" value="F:kinase activity"/>
    <property type="evidence" value="ECO:0007669"/>
    <property type="project" value="UniProtKB-KW"/>
</dbReference>
<keyword evidence="7 14" id="KW-0418">Kinase</keyword>
<dbReference type="GO" id="GO:0046656">
    <property type="term" value="P:folic acid biosynthetic process"/>
    <property type="evidence" value="ECO:0007669"/>
    <property type="project" value="UniProtKB-KW"/>
</dbReference>
<dbReference type="GO" id="GO:0003848">
    <property type="term" value="F:2-amino-4-hydroxy-6-hydroxymethyldihydropteridine diphosphokinase activity"/>
    <property type="evidence" value="ECO:0007669"/>
    <property type="project" value="UniProtKB-EC"/>
</dbReference>
<reference evidence="14 15" key="1">
    <citation type="submission" date="2017-07" db="EMBL/GenBank/DDBJ databases">
        <title>Draft Genome Sequences of Select Purple Nonsulfur Bacteria.</title>
        <authorList>
            <person name="Lasarre B."/>
            <person name="Mckinlay J.B."/>
        </authorList>
    </citation>
    <scope>NUCLEOTIDE SEQUENCE [LARGE SCALE GENOMIC DNA]</scope>
    <source>
        <strain evidence="14 15">DSM 11290</strain>
    </source>
</reference>
<dbReference type="AlphaFoldDB" id="A0A327JSN1"/>
<dbReference type="EC" id="2.7.6.3" evidence="3"/>
<dbReference type="UniPathway" id="UPA00077">
    <property type="reaction ID" value="UER00155"/>
</dbReference>
<gene>
    <name evidence="14" type="primary">folK</name>
    <name evidence="14" type="ORF">CH339_14575</name>
</gene>
<evidence type="ECO:0000313" key="15">
    <source>
        <dbReference type="Proteomes" id="UP000249299"/>
    </source>
</evidence>
<keyword evidence="15" id="KW-1185">Reference proteome</keyword>
<dbReference type="NCBIfam" id="TIGR01498">
    <property type="entry name" value="folK"/>
    <property type="match status" value="1"/>
</dbReference>
<dbReference type="GO" id="GO:0005524">
    <property type="term" value="F:ATP binding"/>
    <property type="evidence" value="ECO:0007669"/>
    <property type="project" value="UniProtKB-KW"/>
</dbReference>
<evidence type="ECO:0000256" key="11">
    <source>
        <dbReference type="ARBA" id="ARBA00029766"/>
    </source>
</evidence>
<keyword evidence="5" id="KW-0808">Transferase</keyword>
<dbReference type="PANTHER" id="PTHR43071:SF1">
    <property type="entry name" value="2-AMINO-4-HYDROXY-6-HYDROXYMETHYLDIHYDROPTERIDINE PYROPHOSPHOKINASE"/>
    <property type="match status" value="1"/>
</dbReference>
<evidence type="ECO:0000256" key="2">
    <source>
        <dbReference type="ARBA" id="ARBA00005810"/>
    </source>
</evidence>
<dbReference type="Pfam" id="PF01288">
    <property type="entry name" value="HPPK"/>
    <property type="match status" value="1"/>
</dbReference>
<evidence type="ECO:0000256" key="8">
    <source>
        <dbReference type="ARBA" id="ARBA00022840"/>
    </source>
</evidence>
<evidence type="ECO:0000256" key="1">
    <source>
        <dbReference type="ARBA" id="ARBA00005051"/>
    </source>
</evidence>
<evidence type="ECO:0000256" key="5">
    <source>
        <dbReference type="ARBA" id="ARBA00022679"/>
    </source>
</evidence>
<evidence type="ECO:0000256" key="3">
    <source>
        <dbReference type="ARBA" id="ARBA00013253"/>
    </source>
</evidence>
<evidence type="ECO:0000256" key="9">
    <source>
        <dbReference type="ARBA" id="ARBA00022909"/>
    </source>
</evidence>
<keyword evidence="6" id="KW-0547">Nucleotide-binding</keyword>
<dbReference type="CDD" id="cd00483">
    <property type="entry name" value="HPPK"/>
    <property type="match status" value="1"/>
</dbReference>
<evidence type="ECO:0000256" key="7">
    <source>
        <dbReference type="ARBA" id="ARBA00022777"/>
    </source>
</evidence>
<dbReference type="OrthoDB" id="9808041at2"/>
<comment type="pathway">
    <text evidence="1">Cofactor biosynthesis; tetrahydrofolate biosynthesis; 2-amino-4-hydroxy-6-hydroxymethyl-7,8-dihydropteridine diphosphate from 7,8-dihydroneopterin triphosphate: step 4/4.</text>
</comment>
<dbReference type="EMBL" id="NPEV01000032">
    <property type="protein sequence ID" value="RAI26318.1"/>
    <property type="molecule type" value="Genomic_DNA"/>
</dbReference>
<evidence type="ECO:0000256" key="10">
    <source>
        <dbReference type="ARBA" id="ARBA00029409"/>
    </source>
</evidence>